<organism evidence="1 2">
    <name type="scientific">Bacteroides reticulotermitis</name>
    <dbReference type="NCBI Taxonomy" id="1133319"/>
    <lineage>
        <taxon>Bacteria</taxon>
        <taxon>Pseudomonadati</taxon>
        <taxon>Bacteroidota</taxon>
        <taxon>Bacteroidia</taxon>
        <taxon>Bacteroidales</taxon>
        <taxon>Bacteroidaceae</taxon>
        <taxon>Bacteroides</taxon>
    </lineage>
</organism>
<proteinExistence type="predicted"/>
<evidence type="ECO:0000313" key="2">
    <source>
        <dbReference type="Proteomes" id="UP000560658"/>
    </source>
</evidence>
<dbReference type="EMBL" id="JACIER010000024">
    <property type="protein sequence ID" value="MBB4046181.1"/>
    <property type="molecule type" value="Genomic_DNA"/>
</dbReference>
<keyword evidence="2" id="KW-1185">Reference proteome</keyword>
<comment type="caution">
    <text evidence="1">The sequence shown here is derived from an EMBL/GenBank/DDBJ whole genome shotgun (WGS) entry which is preliminary data.</text>
</comment>
<accession>A0A840D5D5</accession>
<protein>
    <submittedName>
        <fullName evidence="1">Uncharacterized protein</fullName>
    </submittedName>
</protein>
<reference evidence="1" key="1">
    <citation type="submission" date="2020-08" db="EMBL/GenBank/DDBJ databases">
        <title>Genomic Encyclopedia of Type Strains, Phase IV (KMG-IV): sequencing the most valuable type-strain genomes for metagenomic binning, comparative biology and taxonomic classification.</title>
        <authorList>
            <person name="Goeker M."/>
        </authorList>
    </citation>
    <scope>NUCLEOTIDE SEQUENCE [LARGE SCALE GENOMIC DNA]</scope>
    <source>
        <strain evidence="1">DSM 105720</strain>
    </source>
</reference>
<name>A0A840D5D5_9BACE</name>
<dbReference type="AlphaFoldDB" id="A0A840D5D5"/>
<dbReference type="Proteomes" id="UP000560658">
    <property type="component" value="Unassembled WGS sequence"/>
</dbReference>
<sequence length="74" mass="8160">MTINKNGSVTLSGLTATETDVILAIVDTANRRCFHEPEPSGEWYSSDDFILRLTDEQRKALAKIGSGIQDIYGE</sequence>
<gene>
    <name evidence="1" type="ORF">GGR06_004012</name>
</gene>
<evidence type="ECO:0000313" key="1">
    <source>
        <dbReference type="EMBL" id="MBB4046181.1"/>
    </source>
</evidence>